<dbReference type="SUPFAM" id="SSF49899">
    <property type="entry name" value="Concanavalin A-like lectins/glucanases"/>
    <property type="match status" value="1"/>
</dbReference>
<dbReference type="EMBL" id="JAPFFF010000003">
    <property type="protein sequence ID" value="KAK8894710.1"/>
    <property type="molecule type" value="Genomic_DNA"/>
</dbReference>
<evidence type="ECO:0000256" key="2">
    <source>
        <dbReference type="SAM" id="SignalP"/>
    </source>
</evidence>
<accession>A0ABR2KXI5</accession>
<dbReference type="Proteomes" id="UP001470230">
    <property type="component" value="Unassembled WGS sequence"/>
</dbReference>
<keyword evidence="1" id="KW-0812">Transmembrane</keyword>
<keyword evidence="1" id="KW-1133">Transmembrane helix</keyword>
<evidence type="ECO:0000313" key="4">
    <source>
        <dbReference type="EMBL" id="KAK8894710.1"/>
    </source>
</evidence>
<protein>
    <submittedName>
        <fullName evidence="4">Protein ERGIC-53</fullName>
    </submittedName>
</protein>
<sequence>MIVSFFILSCFTRSTADFNERKFVSGTKHFNDHWEYGGYTNYNATNNHFELVPGDRYSEGFVYFSNRLPRSEWSIRTVFEFFLDSQLNQFGIWITSRFGQTGEVFGGPSSFTGVAVLFKFSSGKLAIEIRQNNGNETYRPIVFIPQFSKELTRPKISLNISYSNNETLNILLKLHSNKIKKSDSHQKNFYGEKNDNNSKINEFNINEKENENQEFLIFNEKPIVSLSHFWFGVTSYNPKDGKPLYLNSIRVNGLKNKFNATKIEKTENPKLIQFLNQTAINEMSFKYYDVIEYIEALVNISNKMLRQKLLTHFVRSQFIEFADSWQRRSLGATNDAVFLRGIVKNEMFLIEEEISSLSRFVWESFKKFRGELNELTEELIEFYENDSFIKDKKKYNENNLNSFLLYIGLFEIIVLLTVGPIMLNHRVKSKVFEIEEK</sequence>
<dbReference type="Pfam" id="PF03388">
    <property type="entry name" value="Lectin_leg-like"/>
    <property type="match status" value="1"/>
</dbReference>
<comment type="caution">
    <text evidence="4">The sequence shown here is derived from an EMBL/GenBank/DDBJ whole genome shotgun (WGS) entry which is preliminary data.</text>
</comment>
<feature type="domain" description="L-type lectin-like" evidence="3">
    <location>
        <begin position="17"/>
        <end position="138"/>
    </location>
</feature>
<feature type="chain" id="PRO_5045636618" evidence="2">
    <location>
        <begin position="17"/>
        <end position="437"/>
    </location>
</feature>
<dbReference type="Gene3D" id="2.60.120.200">
    <property type="match status" value="1"/>
</dbReference>
<keyword evidence="1" id="KW-0472">Membrane</keyword>
<feature type="transmembrane region" description="Helical" evidence="1">
    <location>
        <begin position="403"/>
        <end position="423"/>
    </location>
</feature>
<reference evidence="4 5" key="1">
    <citation type="submission" date="2024-04" db="EMBL/GenBank/DDBJ databases">
        <title>Tritrichomonas musculus Genome.</title>
        <authorList>
            <person name="Alves-Ferreira E."/>
            <person name="Grigg M."/>
            <person name="Lorenzi H."/>
            <person name="Galac M."/>
        </authorList>
    </citation>
    <scope>NUCLEOTIDE SEQUENCE [LARGE SCALE GENOMIC DNA]</scope>
    <source>
        <strain evidence="4 5">EAF2021</strain>
    </source>
</reference>
<feature type="signal peptide" evidence="2">
    <location>
        <begin position="1"/>
        <end position="16"/>
    </location>
</feature>
<name>A0ABR2KXI5_9EUKA</name>
<evidence type="ECO:0000256" key="1">
    <source>
        <dbReference type="SAM" id="Phobius"/>
    </source>
</evidence>
<dbReference type="InterPro" id="IPR013320">
    <property type="entry name" value="ConA-like_dom_sf"/>
</dbReference>
<proteinExistence type="predicted"/>
<dbReference type="InterPro" id="IPR005052">
    <property type="entry name" value="Lectin_leg"/>
</dbReference>
<keyword evidence="2" id="KW-0732">Signal</keyword>
<gene>
    <name evidence="4" type="ORF">M9Y10_023147</name>
</gene>
<evidence type="ECO:0000313" key="5">
    <source>
        <dbReference type="Proteomes" id="UP001470230"/>
    </source>
</evidence>
<organism evidence="4 5">
    <name type="scientific">Tritrichomonas musculus</name>
    <dbReference type="NCBI Taxonomy" id="1915356"/>
    <lineage>
        <taxon>Eukaryota</taxon>
        <taxon>Metamonada</taxon>
        <taxon>Parabasalia</taxon>
        <taxon>Tritrichomonadida</taxon>
        <taxon>Tritrichomonadidae</taxon>
        <taxon>Tritrichomonas</taxon>
    </lineage>
</organism>
<keyword evidence="5" id="KW-1185">Reference proteome</keyword>
<evidence type="ECO:0000259" key="3">
    <source>
        <dbReference type="Pfam" id="PF03388"/>
    </source>
</evidence>